<name>A0A367W2W0_9PROT</name>
<protein>
    <submittedName>
        <fullName evidence="2">Uncharacterized protein</fullName>
    </submittedName>
</protein>
<comment type="caution">
    <text evidence="2">The sequence shown here is derived from an EMBL/GenBank/DDBJ whole genome shotgun (WGS) entry which is preliminary data.</text>
</comment>
<dbReference type="RefSeq" id="WP_114103227.1">
    <property type="nucleotide sequence ID" value="NZ_JPWF01000010.1"/>
</dbReference>
<dbReference type="AlphaFoldDB" id="A0A367W2W0"/>
<evidence type="ECO:0000313" key="2">
    <source>
        <dbReference type="EMBL" id="RCK34693.1"/>
    </source>
</evidence>
<keyword evidence="1" id="KW-0732">Signal</keyword>
<dbReference type="OrthoDB" id="7364922at2"/>
<organism evidence="2 3">
    <name type="scientific">Thalassospira profundimaris</name>
    <dbReference type="NCBI Taxonomy" id="502049"/>
    <lineage>
        <taxon>Bacteria</taxon>
        <taxon>Pseudomonadati</taxon>
        <taxon>Pseudomonadota</taxon>
        <taxon>Alphaproteobacteria</taxon>
        <taxon>Rhodospirillales</taxon>
        <taxon>Thalassospiraceae</taxon>
        <taxon>Thalassospira</taxon>
    </lineage>
</organism>
<feature type="chain" id="PRO_5016719771" evidence="1">
    <location>
        <begin position="21"/>
        <end position="221"/>
    </location>
</feature>
<dbReference type="Proteomes" id="UP000253226">
    <property type="component" value="Unassembled WGS sequence"/>
</dbReference>
<sequence>MHPCKAVFLTFLVVSTFLWASSQAVFARNDLKFDGFRANLNDIISGMSTYCKKQPGVMDSAISAATSNDIDLFRKACGQGLRSNATPFGDWQFLYSTRTVDDGHGTVYGVLKRFTYDNRSYLLAIGEERITRYPGQTGEKTDTRPVALLNIENGTSKWQQVFDFVRYDGLSWNVREGSISDFSSANVADDIPLHGIWQRYVANDFGNLVASMKDMDWPNRN</sequence>
<proteinExistence type="predicted"/>
<evidence type="ECO:0000256" key="1">
    <source>
        <dbReference type="SAM" id="SignalP"/>
    </source>
</evidence>
<dbReference type="EMBL" id="JPWF01000010">
    <property type="protein sequence ID" value="RCK34693.1"/>
    <property type="molecule type" value="Genomic_DNA"/>
</dbReference>
<evidence type="ECO:0000313" key="3">
    <source>
        <dbReference type="Proteomes" id="UP000253226"/>
    </source>
</evidence>
<feature type="signal peptide" evidence="1">
    <location>
        <begin position="1"/>
        <end position="20"/>
    </location>
</feature>
<accession>A0A367W2W0</accession>
<reference evidence="2 3" key="1">
    <citation type="submission" date="2014-07" db="EMBL/GenBank/DDBJ databases">
        <title>Draft genome sequence of Thalassospira profundimaris 35.</title>
        <authorList>
            <person name="Lai Q."/>
            <person name="Shao Z."/>
        </authorList>
    </citation>
    <scope>NUCLEOTIDE SEQUENCE [LARGE SCALE GENOMIC DNA]</scope>
    <source>
        <strain evidence="2 3">35</strain>
    </source>
</reference>
<gene>
    <name evidence="2" type="ORF">TH19_15785</name>
</gene>